<accession>A0A9P1GU70</accession>
<dbReference type="SUPFAM" id="SSF82866">
    <property type="entry name" value="Multidrug efflux transporter AcrB transmembrane domain"/>
    <property type="match status" value="2"/>
</dbReference>
<keyword evidence="3" id="KW-1003">Cell membrane</keyword>
<feature type="transmembrane region" description="Helical" evidence="8">
    <location>
        <begin position="22"/>
        <end position="42"/>
    </location>
</feature>
<feature type="transmembrane region" description="Helical" evidence="8">
    <location>
        <begin position="267"/>
        <end position="288"/>
    </location>
</feature>
<evidence type="ECO:0000256" key="1">
    <source>
        <dbReference type="ARBA" id="ARBA00004651"/>
    </source>
</evidence>
<name>A0A9P1GU70_9DINO</name>
<keyword evidence="5 8" id="KW-1133">Transmembrane helix</keyword>
<dbReference type="AlphaFoldDB" id="A0A9P1GU70"/>
<comment type="subcellular location">
    <subcellularLocation>
        <location evidence="1">Cell membrane</location>
        <topology evidence="1">Multi-pass membrane protein</topology>
    </subcellularLocation>
</comment>
<gene>
    <name evidence="10" type="ORF">C1SCF055_LOCUS45272</name>
</gene>
<feature type="domain" description="SSD" evidence="9">
    <location>
        <begin position="739"/>
        <end position="869"/>
    </location>
</feature>
<keyword evidence="4 8" id="KW-0812">Transmembrane</keyword>
<evidence type="ECO:0000313" key="10">
    <source>
        <dbReference type="EMBL" id="CAI4020893.1"/>
    </source>
</evidence>
<organism evidence="10">
    <name type="scientific">Cladocopium goreaui</name>
    <dbReference type="NCBI Taxonomy" id="2562237"/>
    <lineage>
        <taxon>Eukaryota</taxon>
        <taxon>Sar</taxon>
        <taxon>Alveolata</taxon>
        <taxon>Dinophyceae</taxon>
        <taxon>Suessiales</taxon>
        <taxon>Symbiodiniaceae</taxon>
        <taxon>Cladocopium</taxon>
    </lineage>
</organism>
<sequence length="885" mass="96298">MSKLCGVLARQYVDFLSGAPRLILLLAITVCGLCIPSASRFLSSTQNVYSEIAGSRSAVAREKMKEYFGHLPPESDLILVQQQREEAFAPSPNLVSSGLLVEISTMTQDFLQSRGFSDIEVDSYPVFQEQGFPHIASQLVSEDLRSALLVLRRIGVPINKTVGALESDLILELRRRYLDVSDSSLAYIGVAGIAPFVVDGSRSAAKDLARSNPICIPLCFMVLAFVVQSWRLMLITLLCMICANTVCFACLSWMADSGVVMSTSVPIMGESCLMALTFDYSLFLLVRFQEEIAIGMTHQGAVTASVRRSGHVILASGFTLCYCAMAVQQLPLQESFSLSIGILAAILCAMAVNLFITPTVLLAFPDFVASGTERADVVIHENDYEKCGPIANGKDHGLLGSGIYAWNRAAAVRHQSRAFSYDSSDEGEISSSGSSEDDLEAGFGSKQSSRKLRQMEVQKRRSQAAQRNISDFWRWWSRLCTSRPCSVLVLLLVIVVSVLAFTGPTAIHLDRSQGTMDFAMLGPEDSQTLETLNRVGKDFSEGIMGPTTLMFVASSPGASILQPAVWDSMTSMLKFIHDSMLSNGALGSIGSPMYLSSPEKMVEVKVDQALMAERTSPGPTTPTQLKELKYTMGQMLNAQRTAALALVTPNLRLTSPEATKWTRELQSAINVQNARADTPVHIYMVSQNMQMLDVEEGVFGRVPNLIIFSLVGCLVMIGLIFKSVMIAVRGLVTIVFTLAVVYMAAHGIFQFGWLRAIGIPVGGTEGLFFMVPVTTFTIVLGLALDYDIFLLGRMTELRERGLPTLDAVADGVAQTGHVITCAGLMMAIAFGGMLLSDVPGMRQLSFIFTLGVLIDTFVVRTIVTPALTAALGEANWWPRQFKDSE</sequence>
<dbReference type="EMBL" id="CAMXCT020006839">
    <property type="protein sequence ID" value="CAL1174268.1"/>
    <property type="molecule type" value="Genomic_DNA"/>
</dbReference>
<dbReference type="OrthoDB" id="422941at2759"/>
<dbReference type="Pfam" id="PF03176">
    <property type="entry name" value="MMPL"/>
    <property type="match status" value="2"/>
</dbReference>
<reference evidence="10" key="1">
    <citation type="submission" date="2022-10" db="EMBL/GenBank/DDBJ databases">
        <authorList>
            <person name="Chen Y."/>
            <person name="Dougan E. K."/>
            <person name="Chan C."/>
            <person name="Rhodes N."/>
            <person name="Thang M."/>
        </authorList>
    </citation>
    <scope>NUCLEOTIDE SEQUENCE</scope>
</reference>
<evidence type="ECO:0000313" key="11">
    <source>
        <dbReference type="EMBL" id="CAL4808205.1"/>
    </source>
</evidence>
<comment type="caution">
    <text evidence="10">The sequence shown here is derived from an EMBL/GenBank/DDBJ whole genome shotgun (WGS) entry which is preliminary data.</text>
</comment>
<feature type="transmembrane region" description="Helical" evidence="8">
    <location>
        <begin position="766"/>
        <end position="791"/>
    </location>
</feature>
<feature type="transmembrane region" description="Helical" evidence="8">
    <location>
        <begin position="734"/>
        <end position="754"/>
    </location>
</feature>
<feature type="transmembrane region" description="Helical" evidence="8">
    <location>
        <begin position="177"/>
        <end position="198"/>
    </location>
</feature>
<evidence type="ECO:0000256" key="3">
    <source>
        <dbReference type="ARBA" id="ARBA00022475"/>
    </source>
</evidence>
<evidence type="ECO:0000256" key="5">
    <source>
        <dbReference type="ARBA" id="ARBA00022989"/>
    </source>
</evidence>
<feature type="transmembrane region" description="Helical" evidence="8">
    <location>
        <begin position="309"/>
        <end position="330"/>
    </location>
</feature>
<evidence type="ECO:0000256" key="4">
    <source>
        <dbReference type="ARBA" id="ARBA00022692"/>
    </source>
</evidence>
<dbReference type="EMBL" id="CAMXCT010006839">
    <property type="protein sequence ID" value="CAI4020893.1"/>
    <property type="molecule type" value="Genomic_DNA"/>
</dbReference>
<proteinExistence type="inferred from homology"/>
<feature type="transmembrane region" description="Helical" evidence="8">
    <location>
        <begin position="847"/>
        <end position="871"/>
    </location>
</feature>
<feature type="transmembrane region" description="Helical" evidence="8">
    <location>
        <begin position="234"/>
        <end position="255"/>
    </location>
</feature>
<evidence type="ECO:0000256" key="6">
    <source>
        <dbReference type="ARBA" id="ARBA00023136"/>
    </source>
</evidence>
<evidence type="ECO:0000256" key="8">
    <source>
        <dbReference type="SAM" id="Phobius"/>
    </source>
</evidence>
<evidence type="ECO:0000256" key="2">
    <source>
        <dbReference type="ARBA" id="ARBA00010157"/>
    </source>
</evidence>
<dbReference type="Proteomes" id="UP001152797">
    <property type="component" value="Unassembled WGS sequence"/>
</dbReference>
<feature type="transmembrane region" description="Helical" evidence="8">
    <location>
        <begin position="336"/>
        <end position="364"/>
    </location>
</feature>
<dbReference type="GO" id="GO:0005886">
    <property type="term" value="C:plasma membrane"/>
    <property type="evidence" value="ECO:0007669"/>
    <property type="project" value="UniProtKB-SubCell"/>
</dbReference>
<evidence type="ECO:0000259" key="9">
    <source>
        <dbReference type="PROSITE" id="PS50156"/>
    </source>
</evidence>
<feature type="transmembrane region" description="Helical" evidence="8">
    <location>
        <begin position="811"/>
        <end position="835"/>
    </location>
</feature>
<evidence type="ECO:0000313" key="12">
    <source>
        <dbReference type="Proteomes" id="UP001152797"/>
    </source>
</evidence>
<keyword evidence="12" id="KW-1185">Reference proteome</keyword>
<dbReference type="InterPro" id="IPR004869">
    <property type="entry name" value="MMPL_dom"/>
</dbReference>
<feature type="transmembrane region" description="Helical" evidence="8">
    <location>
        <begin position="210"/>
        <end position="227"/>
    </location>
</feature>
<protein>
    <submittedName>
        <fullName evidence="11">Membrane transport protein MMPL domain-containing protein</fullName>
    </submittedName>
</protein>
<comment type="similarity">
    <text evidence="2">Belongs to the resistance-nodulation-cell division (RND) (TC 2.A.6) family. MmpL subfamily.</text>
</comment>
<dbReference type="PANTHER" id="PTHR33406">
    <property type="entry name" value="MEMBRANE PROTEIN MJ1562-RELATED"/>
    <property type="match status" value="1"/>
</dbReference>
<evidence type="ECO:0000256" key="7">
    <source>
        <dbReference type="SAM" id="MobiDB-lite"/>
    </source>
</evidence>
<keyword evidence="6 8" id="KW-0472">Membrane</keyword>
<dbReference type="InterPro" id="IPR050545">
    <property type="entry name" value="Mycobact_MmpL"/>
</dbReference>
<reference evidence="11 12" key="2">
    <citation type="submission" date="2024-05" db="EMBL/GenBank/DDBJ databases">
        <authorList>
            <person name="Chen Y."/>
            <person name="Shah S."/>
            <person name="Dougan E. K."/>
            <person name="Thang M."/>
            <person name="Chan C."/>
        </authorList>
    </citation>
    <scope>NUCLEOTIDE SEQUENCE [LARGE SCALE GENOMIC DNA]</scope>
</reference>
<dbReference type="Gene3D" id="1.20.1640.10">
    <property type="entry name" value="Multidrug efflux transporter AcrB transmembrane domain"/>
    <property type="match status" value="2"/>
</dbReference>
<dbReference type="PROSITE" id="PS50156">
    <property type="entry name" value="SSD"/>
    <property type="match status" value="1"/>
</dbReference>
<dbReference type="EMBL" id="CAMXCT030006839">
    <property type="protein sequence ID" value="CAL4808205.1"/>
    <property type="molecule type" value="Genomic_DNA"/>
</dbReference>
<dbReference type="InterPro" id="IPR000731">
    <property type="entry name" value="SSD"/>
</dbReference>
<dbReference type="PANTHER" id="PTHR33406:SF6">
    <property type="entry name" value="MEMBRANE PROTEIN YDGH-RELATED"/>
    <property type="match status" value="1"/>
</dbReference>
<feature type="transmembrane region" description="Helical" evidence="8">
    <location>
        <begin position="705"/>
        <end position="728"/>
    </location>
</feature>
<feature type="region of interest" description="Disordered" evidence="7">
    <location>
        <begin position="423"/>
        <end position="459"/>
    </location>
</feature>
<feature type="transmembrane region" description="Helical" evidence="8">
    <location>
        <begin position="487"/>
        <end position="507"/>
    </location>
</feature>